<sequence length="592" mass="65675">MPFNLQKRNRSLFAAILAVITLCIALASAAVFSQQKNLLIEALMRKAESEVDLIGATLTDAMLRNDYSEGRRLLADWRGNNPSVARLDVVFDNGTVFFSYNEKPTETDVISTQSKSFAYAGRSLEVTITLCSTEMSQTLRQLRRNLIALSMFLMILMGGALWFVLFRWMITPMEQEIAQRTRDLQTAKDTLEDQVRERTVDLSQEISVRKDIEDKLRKLVRAVEQSPVLVFITDTGGVIEYVNPKFEQVTGYSSSEVIGQKPSILKFPDTPKEVHDDLWNTILRGEDWINEIQDRRKDGTAFWANAHISPIRDEDGRITHYISLHEDITERKAAEVAMNAARRAAELSNQAKTDLMANMSHELRTPLNAIIGFSETMKYAVFGPLGNAHYQEYADYIHSSGTHLLSLINDILDVSSVEAGKLDLKEEPTDVAEVCEVAVRIMSSKAIESGVKLHGITKPDLPLLMADPLRLKQIFINLVSNAVKFTPDGGTVSCDARLNDDGTMIVTVSDTGIGMDETGKAVALEKFGQVDSSLSRKHEGTGLGLPLTKGLIDLHGGTLEIDSHPGKGTEVTVHFPVSRVLKPDTRPEPDTA</sequence>
<keyword evidence="6" id="KW-1133">Transmembrane helix</keyword>
<feature type="domain" description="Histidine kinase" evidence="8">
    <location>
        <begin position="358"/>
        <end position="579"/>
    </location>
</feature>
<dbReference type="CDD" id="cd00130">
    <property type="entry name" value="PAS"/>
    <property type="match status" value="1"/>
</dbReference>
<evidence type="ECO:0000256" key="7">
    <source>
        <dbReference type="SAM" id="SignalP"/>
    </source>
</evidence>
<reference evidence="12" key="1">
    <citation type="submission" date="2016-07" db="EMBL/GenBank/DDBJ databases">
        <authorList>
            <person name="Florea S."/>
            <person name="Webb J.S."/>
            <person name="Jaromczyk J."/>
            <person name="Schardl C.L."/>
        </authorList>
    </citation>
    <scope>NUCLEOTIDE SEQUENCE [LARGE SCALE GENOMIC DNA]</scope>
    <source>
        <strain evidence="12">MV-1</strain>
    </source>
</reference>
<dbReference type="SMART" id="SM00388">
    <property type="entry name" value="HisKA"/>
    <property type="match status" value="1"/>
</dbReference>
<dbReference type="InterPro" id="IPR005467">
    <property type="entry name" value="His_kinase_dom"/>
</dbReference>
<dbReference type="PROSITE" id="PS50113">
    <property type="entry name" value="PAC"/>
    <property type="match status" value="1"/>
</dbReference>
<evidence type="ECO:0000256" key="6">
    <source>
        <dbReference type="SAM" id="Phobius"/>
    </source>
</evidence>
<dbReference type="SUPFAM" id="SSF55785">
    <property type="entry name" value="PYP-like sensor domain (PAS domain)"/>
    <property type="match status" value="1"/>
</dbReference>
<feature type="domain" description="PAC" evidence="10">
    <location>
        <begin position="288"/>
        <end position="340"/>
    </location>
</feature>
<dbReference type="InterPro" id="IPR036097">
    <property type="entry name" value="HisK_dim/P_sf"/>
</dbReference>
<feature type="signal peptide" evidence="7">
    <location>
        <begin position="1"/>
        <end position="29"/>
    </location>
</feature>
<dbReference type="AlphaFoldDB" id="A0A1E5Q5W0"/>
<organism evidence="11 12">
    <name type="scientific">Magnetovibrio blakemorei</name>
    <dbReference type="NCBI Taxonomy" id="28181"/>
    <lineage>
        <taxon>Bacteria</taxon>
        <taxon>Pseudomonadati</taxon>
        <taxon>Pseudomonadota</taxon>
        <taxon>Alphaproteobacteria</taxon>
        <taxon>Rhodospirillales</taxon>
        <taxon>Magnetovibrionaceae</taxon>
        <taxon>Magnetovibrio</taxon>
    </lineage>
</organism>
<evidence type="ECO:0000256" key="5">
    <source>
        <dbReference type="ARBA" id="ARBA00022777"/>
    </source>
</evidence>
<dbReference type="EMBL" id="MCGG01000046">
    <property type="protein sequence ID" value="OEJ65693.1"/>
    <property type="molecule type" value="Genomic_DNA"/>
</dbReference>
<dbReference type="Proteomes" id="UP000095347">
    <property type="component" value="Unassembled WGS sequence"/>
</dbReference>
<dbReference type="PROSITE" id="PS50112">
    <property type="entry name" value="PAS"/>
    <property type="match status" value="1"/>
</dbReference>
<dbReference type="Pfam" id="PF00989">
    <property type="entry name" value="PAS"/>
    <property type="match status" value="1"/>
</dbReference>
<dbReference type="STRING" id="28181.BEN30_13665"/>
<dbReference type="SMART" id="SM00086">
    <property type="entry name" value="PAC"/>
    <property type="match status" value="1"/>
</dbReference>
<proteinExistence type="predicted"/>
<dbReference type="EC" id="2.7.13.3" evidence="2"/>
<dbReference type="InterPro" id="IPR003661">
    <property type="entry name" value="HisK_dim/P_dom"/>
</dbReference>
<dbReference type="PRINTS" id="PR00344">
    <property type="entry name" value="BCTRLSENSOR"/>
</dbReference>
<feature type="domain" description="PAS" evidence="9">
    <location>
        <begin position="215"/>
        <end position="260"/>
    </location>
</feature>
<dbReference type="Pfam" id="PF02518">
    <property type="entry name" value="HATPase_c"/>
    <property type="match status" value="1"/>
</dbReference>
<dbReference type="PANTHER" id="PTHR43047">
    <property type="entry name" value="TWO-COMPONENT HISTIDINE PROTEIN KINASE"/>
    <property type="match status" value="1"/>
</dbReference>
<keyword evidence="4" id="KW-0808">Transferase</keyword>
<evidence type="ECO:0000256" key="2">
    <source>
        <dbReference type="ARBA" id="ARBA00012438"/>
    </source>
</evidence>
<protein>
    <recommendedName>
        <fullName evidence="2">histidine kinase</fullName>
        <ecNumber evidence="2">2.7.13.3</ecNumber>
    </recommendedName>
</protein>
<keyword evidence="5" id="KW-0418">Kinase</keyword>
<dbReference type="NCBIfam" id="TIGR00229">
    <property type="entry name" value="sensory_box"/>
    <property type="match status" value="1"/>
</dbReference>
<evidence type="ECO:0000259" key="9">
    <source>
        <dbReference type="PROSITE" id="PS50112"/>
    </source>
</evidence>
<dbReference type="InterPro" id="IPR013767">
    <property type="entry name" value="PAS_fold"/>
</dbReference>
<gene>
    <name evidence="11" type="ORF">BEN30_13665</name>
</gene>
<evidence type="ECO:0000256" key="1">
    <source>
        <dbReference type="ARBA" id="ARBA00000085"/>
    </source>
</evidence>
<keyword evidence="3" id="KW-0597">Phosphoprotein</keyword>
<accession>A0A1E5Q5W0</accession>
<dbReference type="OrthoDB" id="8477265at2"/>
<comment type="catalytic activity">
    <reaction evidence="1">
        <text>ATP + protein L-histidine = ADP + protein N-phospho-L-histidine.</text>
        <dbReference type="EC" id="2.7.13.3"/>
    </reaction>
</comment>
<dbReference type="GO" id="GO:0006355">
    <property type="term" value="P:regulation of DNA-templated transcription"/>
    <property type="evidence" value="ECO:0007669"/>
    <property type="project" value="InterPro"/>
</dbReference>
<comment type="caution">
    <text evidence="11">The sequence shown here is derived from an EMBL/GenBank/DDBJ whole genome shotgun (WGS) entry which is preliminary data.</text>
</comment>
<dbReference type="SMART" id="SM00387">
    <property type="entry name" value="HATPase_c"/>
    <property type="match status" value="1"/>
</dbReference>
<feature type="transmembrane region" description="Helical" evidence="6">
    <location>
        <begin position="146"/>
        <end position="170"/>
    </location>
</feature>
<keyword evidence="7" id="KW-0732">Signal</keyword>
<dbReference type="Gene3D" id="3.30.450.20">
    <property type="entry name" value="PAS domain"/>
    <property type="match status" value="1"/>
</dbReference>
<dbReference type="InterPro" id="IPR003594">
    <property type="entry name" value="HATPase_dom"/>
</dbReference>
<evidence type="ECO:0000313" key="11">
    <source>
        <dbReference type="EMBL" id="OEJ65693.1"/>
    </source>
</evidence>
<feature type="chain" id="PRO_5009184094" description="histidine kinase" evidence="7">
    <location>
        <begin position="30"/>
        <end position="592"/>
    </location>
</feature>
<dbReference type="GO" id="GO:0009927">
    <property type="term" value="F:histidine phosphotransfer kinase activity"/>
    <property type="evidence" value="ECO:0007669"/>
    <property type="project" value="TreeGrafter"/>
</dbReference>
<evidence type="ECO:0000313" key="12">
    <source>
        <dbReference type="Proteomes" id="UP000095347"/>
    </source>
</evidence>
<dbReference type="CDD" id="cd16922">
    <property type="entry name" value="HATPase_EvgS-ArcB-TorS-like"/>
    <property type="match status" value="1"/>
</dbReference>
<dbReference type="InterPro" id="IPR000700">
    <property type="entry name" value="PAS-assoc_C"/>
</dbReference>
<dbReference type="InterPro" id="IPR000014">
    <property type="entry name" value="PAS"/>
</dbReference>
<keyword evidence="6" id="KW-0472">Membrane</keyword>
<dbReference type="GO" id="GO:0005886">
    <property type="term" value="C:plasma membrane"/>
    <property type="evidence" value="ECO:0007669"/>
    <property type="project" value="TreeGrafter"/>
</dbReference>
<dbReference type="Gene3D" id="1.10.287.130">
    <property type="match status" value="1"/>
</dbReference>
<dbReference type="InterPro" id="IPR001610">
    <property type="entry name" value="PAC"/>
</dbReference>
<dbReference type="RefSeq" id="WP_069958630.1">
    <property type="nucleotide sequence ID" value="NZ_MCGG01000046.1"/>
</dbReference>
<name>A0A1E5Q5W0_9PROT</name>
<dbReference type="Pfam" id="PF00512">
    <property type="entry name" value="HisKA"/>
    <property type="match status" value="1"/>
</dbReference>
<dbReference type="InterPro" id="IPR035965">
    <property type="entry name" value="PAS-like_dom_sf"/>
</dbReference>
<keyword evidence="12" id="KW-1185">Reference proteome</keyword>
<dbReference type="Gene3D" id="3.30.565.10">
    <property type="entry name" value="Histidine kinase-like ATPase, C-terminal domain"/>
    <property type="match status" value="1"/>
</dbReference>
<dbReference type="InterPro" id="IPR004358">
    <property type="entry name" value="Sig_transdc_His_kin-like_C"/>
</dbReference>
<evidence type="ECO:0000256" key="3">
    <source>
        <dbReference type="ARBA" id="ARBA00022553"/>
    </source>
</evidence>
<dbReference type="InterPro" id="IPR036890">
    <property type="entry name" value="HATPase_C_sf"/>
</dbReference>
<dbReference type="CDD" id="cd00082">
    <property type="entry name" value="HisKA"/>
    <property type="match status" value="1"/>
</dbReference>
<evidence type="ECO:0000256" key="4">
    <source>
        <dbReference type="ARBA" id="ARBA00022679"/>
    </source>
</evidence>
<dbReference type="PANTHER" id="PTHR43047:SF72">
    <property type="entry name" value="OSMOSENSING HISTIDINE PROTEIN KINASE SLN1"/>
    <property type="match status" value="1"/>
</dbReference>
<dbReference type="SUPFAM" id="SSF47384">
    <property type="entry name" value="Homodimeric domain of signal transducing histidine kinase"/>
    <property type="match status" value="1"/>
</dbReference>
<dbReference type="PROSITE" id="PS50109">
    <property type="entry name" value="HIS_KIN"/>
    <property type="match status" value="1"/>
</dbReference>
<evidence type="ECO:0000259" key="8">
    <source>
        <dbReference type="PROSITE" id="PS50109"/>
    </source>
</evidence>
<dbReference type="SUPFAM" id="SSF55874">
    <property type="entry name" value="ATPase domain of HSP90 chaperone/DNA topoisomerase II/histidine kinase"/>
    <property type="match status" value="1"/>
</dbReference>
<keyword evidence="6" id="KW-0812">Transmembrane</keyword>
<dbReference type="GO" id="GO:0000155">
    <property type="term" value="F:phosphorelay sensor kinase activity"/>
    <property type="evidence" value="ECO:0007669"/>
    <property type="project" value="InterPro"/>
</dbReference>
<dbReference type="SMART" id="SM00091">
    <property type="entry name" value="PAS"/>
    <property type="match status" value="1"/>
</dbReference>
<evidence type="ECO:0000259" key="10">
    <source>
        <dbReference type="PROSITE" id="PS50113"/>
    </source>
</evidence>